<dbReference type="PANTHER" id="PTHR43684">
    <property type="match status" value="1"/>
</dbReference>
<accession>A0A4Q7ZDH1</accession>
<sequence>MTAPTLLTELSDHILTLRINRPDKRNALTQAMYGELAEALLAAAENPEVRVVLLTGTPDTFTAGNDLQDFLQIPGNLAEAPVGRFMAALSGFPKPVVAAVNGAAVGIGTTLLLHCDLVYVGETARLQMPFVSLGLCPEFTASYVLPRIMGHVRAAELLMLGEAFSAQTAHELGLVNEVLPPAEVESRARQQALRLAQQAPQALLTTKMLMRRFSQRGMHESLAVELEHFSAALKGPEVKEAVSAFMQKRKPDFSKLA</sequence>
<dbReference type="PANTHER" id="PTHR43684:SF1">
    <property type="entry name" value="ENOYL-COA DELTA ISOMERASE 2"/>
    <property type="match status" value="1"/>
</dbReference>
<protein>
    <submittedName>
        <fullName evidence="4">Enoyl-CoA hydratase/carnithine racemase</fullName>
    </submittedName>
</protein>
<dbReference type="EMBL" id="SHKX01000004">
    <property type="protein sequence ID" value="RZU48123.1"/>
    <property type="molecule type" value="Genomic_DNA"/>
</dbReference>
<comment type="caution">
    <text evidence="4">The sequence shown here is derived from an EMBL/GenBank/DDBJ whole genome shotgun (WGS) entry which is preliminary data.</text>
</comment>
<proteinExistence type="predicted"/>
<evidence type="ECO:0000256" key="1">
    <source>
        <dbReference type="ARBA" id="ARBA00004275"/>
    </source>
</evidence>
<dbReference type="InterPro" id="IPR029045">
    <property type="entry name" value="ClpP/crotonase-like_dom_sf"/>
</dbReference>
<dbReference type="Pfam" id="PF00378">
    <property type="entry name" value="ECH_1"/>
    <property type="match status" value="1"/>
</dbReference>
<name>A0A4Q7ZDH1_9GAMM</name>
<reference evidence="4 5" key="1">
    <citation type="submission" date="2019-02" db="EMBL/GenBank/DDBJ databases">
        <title>Genomic Encyclopedia of Type Strains, Phase IV (KMG-IV): sequencing the most valuable type-strain genomes for metagenomic binning, comparative biology and taxonomic classification.</title>
        <authorList>
            <person name="Goeker M."/>
        </authorList>
    </citation>
    <scope>NUCLEOTIDE SEQUENCE [LARGE SCALE GENOMIC DNA]</scope>
    <source>
        <strain evidence="4 5">DSM 105135</strain>
    </source>
</reference>
<gene>
    <name evidence="4" type="ORF">EV700_0155</name>
</gene>
<dbReference type="RefSeq" id="WP_130410464.1">
    <property type="nucleotide sequence ID" value="NZ_SHKX01000004.1"/>
</dbReference>
<comment type="subcellular location">
    <subcellularLocation>
        <location evidence="1">Peroxisome</location>
    </subcellularLocation>
</comment>
<evidence type="ECO:0000313" key="5">
    <source>
        <dbReference type="Proteomes" id="UP000292423"/>
    </source>
</evidence>
<dbReference type="Proteomes" id="UP000292423">
    <property type="component" value="Unassembled WGS sequence"/>
</dbReference>
<evidence type="ECO:0000256" key="3">
    <source>
        <dbReference type="ARBA" id="ARBA00023235"/>
    </source>
</evidence>
<evidence type="ECO:0000313" key="4">
    <source>
        <dbReference type="EMBL" id="RZU48123.1"/>
    </source>
</evidence>
<dbReference type="AlphaFoldDB" id="A0A4Q7ZDH1"/>
<dbReference type="OrthoDB" id="9797151at2"/>
<dbReference type="Gene3D" id="3.90.226.10">
    <property type="entry name" value="2-enoyl-CoA Hydratase, Chain A, domain 1"/>
    <property type="match status" value="1"/>
</dbReference>
<keyword evidence="5" id="KW-1185">Reference proteome</keyword>
<dbReference type="GO" id="GO:0004165">
    <property type="term" value="F:delta(3)-delta(2)-enoyl-CoA isomerase activity"/>
    <property type="evidence" value="ECO:0007669"/>
    <property type="project" value="UniProtKB-ARBA"/>
</dbReference>
<organism evidence="4 5">
    <name type="scientific">Fluviicoccus keumensis</name>
    <dbReference type="NCBI Taxonomy" id="1435465"/>
    <lineage>
        <taxon>Bacteria</taxon>
        <taxon>Pseudomonadati</taxon>
        <taxon>Pseudomonadota</taxon>
        <taxon>Gammaproteobacteria</taxon>
        <taxon>Moraxellales</taxon>
        <taxon>Moraxellaceae</taxon>
        <taxon>Fluviicoccus</taxon>
    </lineage>
</organism>
<dbReference type="InterPro" id="IPR051053">
    <property type="entry name" value="ECH/Chromodomain_protein"/>
</dbReference>
<dbReference type="SUPFAM" id="SSF52096">
    <property type="entry name" value="ClpP/crotonase"/>
    <property type="match status" value="1"/>
</dbReference>
<dbReference type="InterPro" id="IPR001753">
    <property type="entry name" value="Enoyl-CoA_hydra/iso"/>
</dbReference>
<dbReference type="CDD" id="cd06558">
    <property type="entry name" value="crotonase-like"/>
    <property type="match status" value="1"/>
</dbReference>
<keyword evidence="2" id="KW-0576">Peroxisome</keyword>
<keyword evidence="3" id="KW-0413">Isomerase</keyword>
<evidence type="ECO:0000256" key="2">
    <source>
        <dbReference type="ARBA" id="ARBA00023140"/>
    </source>
</evidence>